<sequence length="105" mass="12046">MREACDGVQCGEVLRLVPCDGNVIASGHNMYLRISGWEKTLKKAYKAQKWRFFTILWSRLTVHRSGRLYPLVTESHVTTHFIVFRDMSNSVTLSDILRMSGLNSL</sequence>
<gene>
    <name evidence="1" type="ORF">KIN20_011548</name>
</gene>
<keyword evidence="2" id="KW-1185">Reference proteome</keyword>
<dbReference type="EMBL" id="JAHQIW010002123">
    <property type="protein sequence ID" value="KAJ1354566.1"/>
    <property type="molecule type" value="Genomic_DNA"/>
</dbReference>
<evidence type="ECO:0000313" key="2">
    <source>
        <dbReference type="Proteomes" id="UP001196413"/>
    </source>
</evidence>
<accession>A0AAD5QPY1</accession>
<proteinExistence type="predicted"/>
<dbReference type="Proteomes" id="UP001196413">
    <property type="component" value="Unassembled WGS sequence"/>
</dbReference>
<name>A0AAD5QPY1_PARTN</name>
<reference evidence="1" key="1">
    <citation type="submission" date="2021-06" db="EMBL/GenBank/DDBJ databases">
        <title>Parelaphostrongylus tenuis whole genome reference sequence.</title>
        <authorList>
            <person name="Garwood T.J."/>
            <person name="Larsen P.A."/>
            <person name="Fountain-Jones N.M."/>
            <person name="Garbe J.R."/>
            <person name="Macchietto M.G."/>
            <person name="Kania S.A."/>
            <person name="Gerhold R.W."/>
            <person name="Richards J.E."/>
            <person name="Wolf T.M."/>
        </authorList>
    </citation>
    <scope>NUCLEOTIDE SEQUENCE</scope>
    <source>
        <strain evidence="1">MNPRO001-30</strain>
        <tissue evidence="1">Meninges</tissue>
    </source>
</reference>
<comment type="caution">
    <text evidence="1">The sequence shown here is derived from an EMBL/GenBank/DDBJ whole genome shotgun (WGS) entry which is preliminary data.</text>
</comment>
<protein>
    <submittedName>
        <fullName evidence="1">Uncharacterized protein</fullName>
    </submittedName>
</protein>
<evidence type="ECO:0000313" key="1">
    <source>
        <dbReference type="EMBL" id="KAJ1354566.1"/>
    </source>
</evidence>
<organism evidence="1 2">
    <name type="scientific">Parelaphostrongylus tenuis</name>
    <name type="common">Meningeal worm</name>
    <dbReference type="NCBI Taxonomy" id="148309"/>
    <lineage>
        <taxon>Eukaryota</taxon>
        <taxon>Metazoa</taxon>
        <taxon>Ecdysozoa</taxon>
        <taxon>Nematoda</taxon>
        <taxon>Chromadorea</taxon>
        <taxon>Rhabditida</taxon>
        <taxon>Rhabditina</taxon>
        <taxon>Rhabditomorpha</taxon>
        <taxon>Strongyloidea</taxon>
        <taxon>Metastrongylidae</taxon>
        <taxon>Parelaphostrongylus</taxon>
    </lineage>
</organism>
<dbReference type="AlphaFoldDB" id="A0AAD5QPY1"/>